<evidence type="ECO:0000313" key="2">
    <source>
        <dbReference type="Proteomes" id="UP000251281"/>
    </source>
</evidence>
<protein>
    <recommendedName>
        <fullName evidence="3">tRNA-specific 2-thiouridylase mnmA</fullName>
    </recommendedName>
</protein>
<dbReference type="Proteomes" id="UP000251281">
    <property type="component" value="Unassembled WGS sequence"/>
</dbReference>
<dbReference type="GO" id="GO:0002143">
    <property type="term" value="P:tRNA wobble position uridine thiolation"/>
    <property type="evidence" value="ECO:0007669"/>
    <property type="project" value="TreeGrafter"/>
</dbReference>
<accession>A0A329UFQ5</accession>
<evidence type="ECO:0000313" key="1">
    <source>
        <dbReference type="EMBL" id="RAW59854.1"/>
    </source>
</evidence>
<dbReference type="RefSeq" id="WP_112090342.1">
    <property type="nucleotide sequence ID" value="NZ_PRLD01000002.1"/>
</dbReference>
<dbReference type="SUPFAM" id="SSF52402">
    <property type="entry name" value="Adenine nucleotide alpha hydrolases-like"/>
    <property type="match status" value="1"/>
</dbReference>
<dbReference type="PANTHER" id="PTHR11933">
    <property type="entry name" value="TRNA 5-METHYLAMINOMETHYL-2-THIOURIDYLATE -METHYLTRANSFERASE"/>
    <property type="match status" value="1"/>
</dbReference>
<comment type="caution">
    <text evidence="1">The sequence shown here is derived from an EMBL/GenBank/DDBJ whole genome shotgun (WGS) entry which is preliminary data.</text>
</comment>
<organism evidence="1 2">
    <name type="scientific">Faecalibacterium prausnitzii</name>
    <dbReference type="NCBI Taxonomy" id="853"/>
    <lineage>
        <taxon>Bacteria</taxon>
        <taxon>Bacillati</taxon>
        <taxon>Bacillota</taxon>
        <taxon>Clostridia</taxon>
        <taxon>Eubacteriales</taxon>
        <taxon>Oscillospiraceae</taxon>
        <taxon>Faecalibacterium</taxon>
    </lineage>
</organism>
<gene>
    <name evidence="1" type="ORF">C4N24_03550</name>
</gene>
<proteinExistence type="predicted"/>
<sequence length="180" mass="18593">MSDAFLPGNGFDTYETQDKVLVSMDGTVDCGVVVRILQQQGFGVAGAVVQLDAEQNAWAAAARQAAEALGIECIVLKAEALADQPAEVLGSGNDARFAALLTAADKLGIQYIATGHHARVELGSDGVHAVCPAVDAALDESAALAALPQDTLARLLLPLGEFTSADVQEMAQDFKVNGTV</sequence>
<dbReference type="InterPro" id="IPR014729">
    <property type="entry name" value="Rossmann-like_a/b/a_fold"/>
</dbReference>
<dbReference type="AlphaFoldDB" id="A0A329UFQ5"/>
<dbReference type="Pfam" id="PF03054">
    <property type="entry name" value="tRNA_Me_trans"/>
    <property type="match status" value="1"/>
</dbReference>
<dbReference type="PANTHER" id="PTHR11933:SF5">
    <property type="entry name" value="MITOCHONDRIAL TRNA-SPECIFIC 2-THIOURIDYLASE 1"/>
    <property type="match status" value="1"/>
</dbReference>
<evidence type="ECO:0008006" key="3">
    <source>
        <dbReference type="Google" id="ProtNLM"/>
    </source>
</evidence>
<name>A0A329UFQ5_9FIRM</name>
<dbReference type="EMBL" id="PRLD01000002">
    <property type="protein sequence ID" value="RAW59854.1"/>
    <property type="molecule type" value="Genomic_DNA"/>
</dbReference>
<reference evidence="1 2" key="1">
    <citation type="submission" date="2018-02" db="EMBL/GenBank/DDBJ databases">
        <title>Complete genome sequencing of Faecalibacterium prausnitzii strains isolated from the human gut.</title>
        <authorList>
            <person name="Fitzgerald B.C."/>
            <person name="Shkoporov A.N."/>
            <person name="Ross P.R."/>
            <person name="Hill C."/>
        </authorList>
    </citation>
    <scope>NUCLEOTIDE SEQUENCE [LARGE SCALE GENOMIC DNA]</scope>
    <source>
        <strain evidence="1 2">APC923/51-1</strain>
    </source>
</reference>
<dbReference type="Gene3D" id="3.40.50.620">
    <property type="entry name" value="HUPs"/>
    <property type="match status" value="1"/>
</dbReference>